<dbReference type="SMART" id="SM00327">
    <property type="entry name" value="VWA"/>
    <property type="match status" value="1"/>
</dbReference>
<feature type="compositionally biased region" description="Polar residues" evidence="1">
    <location>
        <begin position="1"/>
        <end position="12"/>
    </location>
</feature>
<feature type="transmembrane region" description="Helical" evidence="2">
    <location>
        <begin position="28"/>
        <end position="50"/>
    </location>
</feature>
<sequence length="549" mass="58184">MTSAARRLSTSPLGPGAGRGSRPIDRRLVLRGALGAAFVIPVLSACSGLGGGQGAKADNTLRVIAGSEIKDLEPILEEMVAETGCRLDITYQGTLEGTDALVANGSGDFDAAWFPSNYYLSLFDEAADLIDQENSIMSSPVVLGLQADAAGRLGWSADAPPSWDDVVSAVNAGDLTFGMTSPVSSNSGFATLLAAATALSGTGTALTLDDIDAASERLSELSKGQELAAGSSGWLAERFTGDPTVVDGIFNYESVLSSLDIGQPLVAVAPSDGVVTADYPLTLFSGASEETAEAYKTVVEHLTSDEVQKRIATETHRRTSAGGPPSAPMTFEVPYPATLNVVQELLRSWFADAKKPSTMYFHIDTSGSMGEENRMEELRVALGVLSGRSAGSETERLLALQPRETLTLVEFAAAEKSDFTADLSDDDNADAARDELQQYIDSLMPEGGTAIYDTLRNTLMRAAEDAREETITSVVLFSDGENTDGLYTLDTFLNWYAMEAAVSEIPVFTVAFGEADPEELKKLAEKTGGRMFNGSADLTTAFREIRGYL</sequence>
<accession>A0ABV5WZK1</accession>
<dbReference type="Gene3D" id="3.40.50.410">
    <property type="entry name" value="von Willebrand factor, type A domain"/>
    <property type="match status" value="1"/>
</dbReference>
<dbReference type="RefSeq" id="WP_376837652.1">
    <property type="nucleotide sequence ID" value="NZ_JBHMAU010000009.1"/>
</dbReference>
<dbReference type="SUPFAM" id="SSF53300">
    <property type="entry name" value="vWA-like"/>
    <property type="match status" value="1"/>
</dbReference>
<gene>
    <name evidence="4" type="ORF">ACFFN1_00665</name>
</gene>
<dbReference type="CDD" id="cd00198">
    <property type="entry name" value="vWFA"/>
    <property type="match status" value="1"/>
</dbReference>
<feature type="region of interest" description="Disordered" evidence="1">
    <location>
        <begin position="1"/>
        <end position="20"/>
    </location>
</feature>
<organism evidence="4 5">
    <name type="scientific">Brevibacterium otitidis</name>
    <dbReference type="NCBI Taxonomy" id="53364"/>
    <lineage>
        <taxon>Bacteria</taxon>
        <taxon>Bacillati</taxon>
        <taxon>Actinomycetota</taxon>
        <taxon>Actinomycetes</taxon>
        <taxon>Micrococcales</taxon>
        <taxon>Brevibacteriaceae</taxon>
        <taxon>Brevibacterium</taxon>
    </lineage>
</organism>
<dbReference type="Proteomes" id="UP001589707">
    <property type="component" value="Unassembled WGS sequence"/>
</dbReference>
<keyword evidence="5" id="KW-1185">Reference proteome</keyword>
<dbReference type="EMBL" id="JBHMAU010000009">
    <property type="protein sequence ID" value="MFB9774947.1"/>
    <property type="molecule type" value="Genomic_DNA"/>
</dbReference>
<evidence type="ECO:0000256" key="1">
    <source>
        <dbReference type="SAM" id="MobiDB-lite"/>
    </source>
</evidence>
<comment type="caution">
    <text evidence="4">The sequence shown here is derived from an EMBL/GenBank/DDBJ whole genome shotgun (WGS) entry which is preliminary data.</text>
</comment>
<dbReference type="Pfam" id="PF00092">
    <property type="entry name" value="VWA"/>
    <property type="match status" value="1"/>
</dbReference>
<feature type="domain" description="VWFA" evidence="3">
    <location>
        <begin position="358"/>
        <end position="549"/>
    </location>
</feature>
<dbReference type="PROSITE" id="PS50234">
    <property type="entry name" value="VWFA"/>
    <property type="match status" value="1"/>
</dbReference>
<dbReference type="Gene3D" id="3.40.190.10">
    <property type="entry name" value="Periplasmic binding protein-like II"/>
    <property type="match status" value="2"/>
</dbReference>
<name>A0ABV5WZK1_9MICO</name>
<keyword evidence="2" id="KW-0472">Membrane</keyword>
<dbReference type="InterPro" id="IPR002035">
    <property type="entry name" value="VWF_A"/>
</dbReference>
<evidence type="ECO:0000256" key="2">
    <source>
        <dbReference type="SAM" id="Phobius"/>
    </source>
</evidence>
<evidence type="ECO:0000313" key="4">
    <source>
        <dbReference type="EMBL" id="MFB9774947.1"/>
    </source>
</evidence>
<keyword evidence="2" id="KW-0812">Transmembrane</keyword>
<dbReference type="SUPFAM" id="SSF53850">
    <property type="entry name" value="Periplasmic binding protein-like II"/>
    <property type="match status" value="1"/>
</dbReference>
<dbReference type="InterPro" id="IPR036465">
    <property type="entry name" value="vWFA_dom_sf"/>
</dbReference>
<protein>
    <submittedName>
        <fullName evidence="4">VWA domain-containing protein</fullName>
    </submittedName>
</protein>
<dbReference type="Pfam" id="PF13531">
    <property type="entry name" value="SBP_bac_11"/>
    <property type="match status" value="1"/>
</dbReference>
<evidence type="ECO:0000259" key="3">
    <source>
        <dbReference type="PROSITE" id="PS50234"/>
    </source>
</evidence>
<evidence type="ECO:0000313" key="5">
    <source>
        <dbReference type="Proteomes" id="UP001589707"/>
    </source>
</evidence>
<reference evidence="4 5" key="1">
    <citation type="submission" date="2024-09" db="EMBL/GenBank/DDBJ databases">
        <authorList>
            <person name="Sun Q."/>
            <person name="Mori K."/>
        </authorList>
    </citation>
    <scope>NUCLEOTIDE SEQUENCE [LARGE SCALE GENOMIC DNA]</scope>
    <source>
        <strain evidence="4 5">JCM 11683</strain>
    </source>
</reference>
<keyword evidence="2" id="KW-1133">Transmembrane helix</keyword>
<proteinExistence type="predicted"/>